<organism evidence="2 3">
    <name type="scientific">Aminobacter carboxidus</name>
    <dbReference type="NCBI Taxonomy" id="376165"/>
    <lineage>
        <taxon>Bacteria</taxon>
        <taxon>Pseudomonadati</taxon>
        <taxon>Pseudomonadota</taxon>
        <taxon>Alphaproteobacteria</taxon>
        <taxon>Hyphomicrobiales</taxon>
        <taxon>Phyllobacteriaceae</taxon>
        <taxon>Aminobacter</taxon>
    </lineage>
</organism>
<gene>
    <name evidence="2" type="ORF">IHE39_19295</name>
</gene>
<comment type="caution">
    <text evidence="2">The sequence shown here is derived from an EMBL/GenBank/DDBJ whole genome shotgun (WGS) entry which is preliminary data.</text>
</comment>
<dbReference type="Pfam" id="PF13593">
    <property type="entry name" value="SBF_like"/>
    <property type="match status" value="1"/>
</dbReference>
<dbReference type="PANTHER" id="PTHR18640">
    <property type="entry name" value="SOLUTE CARRIER FAMILY 10 MEMBER 7"/>
    <property type="match status" value="1"/>
</dbReference>
<dbReference type="EMBL" id="JACZEP010000006">
    <property type="protein sequence ID" value="MBE1206443.1"/>
    <property type="molecule type" value="Genomic_DNA"/>
</dbReference>
<protein>
    <submittedName>
        <fullName evidence="2">Bile acid:sodium symporter</fullName>
    </submittedName>
</protein>
<feature type="transmembrane region" description="Helical" evidence="1">
    <location>
        <begin position="223"/>
        <end position="243"/>
    </location>
</feature>
<sequence>MQPAFGILYTNLARCQGITRLFARFRPDTFIMLMIACIALASLLPARGSFAGHFGTATNIAIALLFFLHGARLSRATVLAGMTHWRLHLLVFSTTFALFPVVGLLLGFLVPTVLPAALYAGVLFLCVLPSTVQSSIAFTALAGGNVPAAVCSASASNIIGMFLTPLLVGLLFAKTGGGGVSLSAIEGIMLQLLAPFIAGQIVQPWLGSWLGRHKWLVTIVDRGSILMVIYLAFSKAMVAGLWQQLPLQSLVVLLLIAAVLLSTVLAITIFASRFFGFSRQDEITVAFCGSHKSLASGVPMANVIFAGQEIGAIVLPLMLYHQLQLMVCAWMARRYAERTAVERATVAEAQSAAQ</sequence>
<accession>A0ABR9GRY5</accession>
<name>A0ABR9GRY5_9HYPH</name>
<evidence type="ECO:0000313" key="2">
    <source>
        <dbReference type="EMBL" id="MBE1206443.1"/>
    </source>
</evidence>
<feature type="transmembrane region" description="Helical" evidence="1">
    <location>
        <begin position="148"/>
        <end position="172"/>
    </location>
</feature>
<keyword evidence="1" id="KW-0472">Membrane</keyword>
<keyword evidence="1" id="KW-1133">Transmembrane helix</keyword>
<keyword evidence="3" id="KW-1185">Reference proteome</keyword>
<proteinExistence type="predicted"/>
<dbReference type="InterPro" id="IPR038770">
    <property type="entry name" value="Na+/solute_symporter_sf"/>
</dbReference>
<feature type="transmembrane region" description="Helical" evidence="1">
    <location>
        <begin position="29"/>
        <end position="44"/>
    </location>
</feature>
<dbReference type="PIRSF" id="PIRSF026166">
    <property type="entry name" value="UCP026166"/>
    <property type="match status" value="1"/>
</dbReference>
<evidence type="ECO:0000313" key="3">
    <source>
        <dbReference type="Proteomes" id="UP000598227"/>
    </source>
</evidence>
<reference evidence="2 3" key="1">
    <citation type="submission" date="2020-09" db="EMBL/GenBank/DDBJ databases">
        <title>Draft Genome Sequence of Aminobacter carboxidus type strain DSM 1086, a soil Gram-negative carboxydobacterium.</title>
        <authorList>
            <person name="Turrini P."/>
            <person name="Tescari M."/>
            <person name="Artuso I."/>
            <person name="Lugli G.A."/>
            <person name="Frangipani E."/>
            <person name="Ventura M."/>
            <person name="Visca P."/>
        </authorList>
    </citation>
    <scope>NUCLEOTIDE SEQUENCE [LARGE SCALE GENOMIC DNA]</scope>
    <source>
        <strain evidence="2 3">DSM 1086</strain>
    </source>
</reference>
<evidence type="ECO:0000256" key="1">
    <source>
        <dbReference type="SAM" id="Phobius"/>
    </source>
</evidence>
<feature type="transmembrane region" description="Helical" evidence="1">
    <location>
        <begin position="89"/>
        <end position="110"/>
    </location>
</feature>
<dbReference type="Gene3D" id="1.20.1530.20">
    <property type="match status" value="1"/>
</dbReference>
<feature type="transmembrane region" description="Helical" evidence="1">
    <location>
        <begin position="116"/>
        <end position="141"/>
    </location>
</feature>
<feature type="transmembrane region" description="Helical" evidence="1">
    <location>
        <begin position="50"/>
        <end position="68"/>
    </location>
</feature>
<keyword evidence="1" id="KW-0812">Transmembrane</keyword>
<feature type="transmembrane region" description="Helical" evidence="1">
    <location>
        <begin position="192"/>
        <end position="211"/>
    </location>
</feature>
<dbReference type="InterPro" id="IPR016833">
    <property type="entry name" value="Put_Na-Bile_cotransptr"/>
</dbReference>
<dbReference type="PANTHER" id="PTHR18640:SF5">
    <property type="entry name" value="SODIUM_BILE ACID COTRANSPORTER 7"/>
    <property type="match status" value="1"/>
</dbReference>
<feature type="transmembrane region" description="Helical" evidence="1">
    <location>
        <begin position="249"/>
        <end position="271"/>
    </location>
</feature>
<dbReference type="Proteomes" id="UP000598227">
    <property type="component" value="Unassembled WGS sequence"/>
</dbReference>